<dbReference type="Pfam" id="PF00106">
    <property type="entry name" value="adh_short"/>
    <property type="match status" value="1"/>
</dbReference>
<sequence length="346" mass="38790">MKYYSHEDFVREQTTPMAPVVTADLSGKTVIVTGANTGIGLEASKHFARMNPGRLVIVCRNETKGQVAATEIKNETNFDCVELWIMDQGDFSSIKAFADRAEKELSRIDYLVENAAIYNAGKYILTTNGWEQELQVNHLGPTLLSFLLLPKMITTAKTHNTHPRLVSVSSNVHYWASIEKELIDAPNPLEICSSKEYCTPSVMEKRYQSTKLLNLLAVRALHARLPQTFPTITIVAVNPGLCDSPLYRSIPEESKNYWADRMKLAYTSEEGSRQVIYGALGGADTEEEEQSMRGGYISLSELREVSDWILSEDGSRAEDKFWNETVKVLGEVDDRVHKVVSGYLRG</sequence>
<dbReference type="PANTHER" id="PTHR43157">
    <property type="entry name" value="PHOSPHATIDYLINOSITOL-GLYCAN BIOSYNTHESIS CLASS F PROTEIN-RELATED"/>
    <property type="match status" value="1"/>
</dbReference>
<evidence type="ECO:0000313" key="2">
    <source>
        <dbReference type="EMBL" id="KAF5375093.1"/>
    </source>
</evidence>
<accession>A0A8H5H1N4</accession>
<dbReference type="InterPro" id="IPR002347">
    <property type="entry name" value="SDR_fam"/>
</dbReference>
<proteinExistence type="predicted"/>
<gene>
    <name evidence="2" type="ORF">D9758_000208</name>
</gene>
<dbReference type="Proteomes" id="UP000559256">
    <property type="component" value="Unassembled WGS sequence"/>
</dbReference>
<keyword evidence="3" id="KW-1185">Reference proteome</keyword>
<reference evidence="2 3" key="1">
    <citation type="journal article" date="2020" name="ISME J.">
        <title>Uncovering the hidden diversity of litter-decomposition mechanisms in mushroom-forming fungi.</title>
        <authorList>
            <person name="Floudas D."/>
            <person name="Bentzer J."/>
            <person name="Ahren D."/>
            <person name="Johansson T."/>
            <person name="Persson P."/>
            <person name="Tunlid A."/>
        </authorList>
    </citation>
    <scope>NUCLEOTIDE SEQUENCE [LARGE SCALE GENOMIC DNA]</scope>
    <source>
        <strain evidence="2 3">CBS 291.85</strain>
    </source>
</reference>
<evidence type="ECO:0000256" key="1">
    <source>
        <dbReference type="ARBA" id="ARBA00023002"/>
    </source>
</evidence>
<keyword evidence="1" id="KW-0560">Oxidoreductase</keyword>
<evidence type="ECO:0000313" key="3">
    <source>
        <dbReference type="Proteomes" id="UP000559256"/>
    </source>
</evidence>
<dbReference type="SUPFAM" id="SSF51735">
    <property type="entry name" value="NAD(P)-binding Rossmann-fold domains"/>
    <property type="match status" value="1"/>
</dbReference>
<organism evidence="2 3">
    <name type="scientific">Tetrapyrgos nigripes</name>
    <dbReference type="NCBI Taxonomy" id="182062"/>
    <lineage>
        <taxon>Eukaryota</taxon>
        <taxon>Fungi</taxon>
        <taxon>Dikarya</taxon>
        <taxon>Basidiomycota</taxon>
        <taxon>Agaricomycotina</taxon>
        <taxon>Agaricomycetes</taxon>
        <taxon>Agaricomycetidae</taxon>
        <taxon>Agaricales</taxon>
        <taxon>Marasmiineae</taxon>
        <taxon>Marasmiaceae</taxon>
        <taxon>Tetrapyrgos</taxon>
    </lineage>
</organism>
<dbReference type="PANTHER" id="PTHR43157:SF31">
    <property type="entry name" value="PHOSPHATIDYLINOSITOL-GLYCAN BIOSYNTHESIS CLASS F PROTEIN"/>
    <property type="match status" value="1"/>
</dbReference>
<dbReference type="OrthoDB" id="542013at2759"/>
<dbReference type="EMBL" id="JAACJM010000001">
    <property type="protein sequence ID" value="KAF5375093.1"/>
    <property type="molecule type" value="Genomic_DNA"/>
</dbReference>
<comment type="caution">
    <text evidence="2">The sequence shown here is derived from an EMBL/GenBank/DDBJ whole genome shotgun (WGS) entry which is preliminary data.</text>
</comment>
<dbReference type="Gene3D" id="3.40.50.720">
    <property type="entry name" value="NAD(P)-binding Rossmann-like Domain"/>
    <property type="match status" value="1"/>
</dbReference>
<dbReference type="AlphaFoldDB" id="A0A8H5H1N4"/>
<dbReference type="InterPro" id="IPR036291">
    <property type="entry name" value="NAD(P)-bd_dom_sf"/>
</dbReference>
<dbReference type="GO" id="GO:0016491">
    <property type="term" value="F:oxidoreductase activity"/>
    <property type="evidence" value="ECO:0007669"/>
    <property type="project" value="UniProtKB-KW"/>
</dbReference>
<evidence type="ECO:0008006" key="4">
    <source>
        <dbReference type="Google" id="ProtNLM"/>
    </source>
</evidence>
<name>A0A8H5H1N4_9AGAR</name>
<dbReference type="PRINTS" id="PR00081">
    <property type="entry name" value="GDHRDH"/>
</dbReference>
<protein>
    <recommendedName>
        <fullName evidence="4">NAD(P)-binding protein</fullName>
    </recommendedName>
</protein>